<dbReference type="EMBL" id="CM026431">
    <property type="protein sequence ID" value="KAG0558480.1"/>
    <property type="molecule type" value="Genomic_DNA"/>
</dbReference>
<protein>
    <submittedName>
        <fullName evidence="1">Uncharacterized protein</fullName>
    </submittedName>
</protein>
<accession>A0A8T0GHH8</accession>
<keyword evidence="2" id="KW-1185">Reference proteome</keyword>
<sequence length="119" mass="13390">MSNATFWSNTTTARRSAARLSTLVKSISHHCYPSNPTTMTTWMWEVAVTHSTRITTCREIQKGIVTTNQECEHPSLIRISQVYITYLSKSEPYIHMCGDTYVITRTSCKTVRDSLGPGG</sequence>
<name>A0A8T0GHH8_CERPU</name>
<organism evidence="1 2">
    <name type="scientific">Ceratodon purpureus</name>
    <name type="common">Fire moss</name>
    <name type="synonym">Dicranum purpureum</name>
    <dbReference type="NCBI Taxonomy" id="3225"/>
    <lineage>
        <taxon>Eukaryota</taxon>
        <taxon>Viridiplantae</taxon>
        <taxon>Streptophyta</taxon>
        <taxon>Embryophyta</taxon>
        <taxon>Bryophyta</taxon>
        <taxon>Bryophytina</taxon>
        <taxon>Bryopsida</taxon>
        <taxon>Dicranidae</taxon>
        <taxon>Pseudoditrichales</taxon>
        <taxon>Ditrichaceae</taxon>
        <taxon>Ceratodon</taxon>
    </lineage>
</organism>
<gene>
    <name evidence="1" type="ORF">KC19_10G031600</name>
</gene>
<dbReference type="AlphaFoldDB" id="A0A8T0GHH8"/>
<comment type="caution">
    <text evidence="1">The sequence shown here is derived from an EMBL/GenBank/DDBJ whole genome shotgun (WGS) entry which is preliminary data.</text>
</comment>
<dbReference type="Proteomes" id="UP000822688">
    <property type="component" value="Chromosome 10"/>
</dbReference>
<reference evidence="1" key="1">
    <citation type="submission" date="2020-06" db="EMBL/GenBank/DDBJ databases">
        <title>WGS assembly of Ceratodon purpureus strain R40.</title>
        <authorList>
            <person name="Carey S.B."/>
            <person name="Jenkins J."/>
            <person name="Shu S."/>
            <person name="Lovell J.T."/>
            <person name="Sreedasyam A."/>
            <person name="Maumus F."/>
            <person name="Tiley G.P."/>
            <person name="Fernandez-Pozo N."/>
            <person name="Barry K."/>
            <person name="Chen C."/>
            <person name="Wang M."/>
            <person name="Lipzen A."/>
            <person name="Daum C."/>
            <person name="Saski C.A."/>
            <person name="Payton A.C."/>
            <person name="Mcbreen J.C."/>
            <person name="Conrad R.E."/>
            <person name="Kollar L.M."/>
            <person name="Olsson S."/>
            <person name="Huttunen S."/>
            <person name="Landis J.B."/>
            <person name="Wickett N.J."/>
            <person name="Johnson M.G."/>
            <person name="Rensing S.A."/>
            <person name="Grimwood J."/>
            <person name="Schmutz J."/>
            <person name="Mcdaniel S.F."/>
        </authorList>
    </citation>
    <scope>NUCLEOTIDE SEQUENCE</scope>
    <source>
        <strain evidence="1">R40</strain>
    </source>
</reference>
<evidence type="ECO:0000313" key="1">
    <source>
        <dbReference type="EMBL" id="KAG0558480.1"/>
    </source>
</evidence>
<evidence type="ECO:0000313" key="2">
    <source>
        <dbReference type="Proteomes" id="UP000822688"/>
    </source>
</evidence>
<proteinExistence type="predicted"/>